<keyword evidence="4" id="KW-0067">ATP-binding</keyword>
<comment type="similarity">
    <text evidence="8">Belongs to the activator 1 small subunits family. CTF18 subfamily.</text>
</comment>
<evidence type="ECO:0000256" key="2">
    <source>
        <dbReference type="ARBA" id="ARBA00022705"/>
    </source>
</evidence>
<evidence type="ECO:0000256" key="1">
    <source>
        <dbReference type="ARBA" id="ARBA00004123"/>
    </source>
</evidence>
<dbReference type="GeneID" id="20077972"/>
<keyword evidence="7" id="KW-0131">Cell cycle</keyword>
<dbReference type="InterPro" id="IPR047854">
    <property type="entry name" value="RFC_lid"/>
</dbReference>
<gene>
    <name evidence="10" type="ORF">H310_00922</name>
</gene>
<dbReference type="InterPro" id="IPR003593">
    <property type="entry name" value="AAA+_ATPase"/>
</dbReference>
<dbReference type="PANTHER" id="PTHR46765">
    <property type="entry name" value="P-LOOP CONTAINING NUCLEOSIDE TRIPHOSPHATE HYDROLASES SUPERFAMILY PROTEIN"/>
    <property type="match status" value="1"/>
</dbReference>
<dbReference type="GO" id="GO:0005524">
    <property type="term" value="F:ATP binding"/>
    <property type="evidence" value="ECO:0007669"/>
    <property type="project" value="UniProtKB-KW"/>
</dbReference>
<dbReference type="RefSeq" id="XP_008862110.1">
    <property type="nucleotide sequence ID" value="XM_008863888.1"/>
</dbReference>
<name>A0A024UQ25_9STRA</name>
<evidence type="ECO:0000256" key="6">
    <source>
        <dbReference type="ARBA" id="ARBA00023242"/>
    </source>
</evidence>
<keyword evidence="3" id="KW-0547">Nucleotide-binding</keyword>
<dbReference type="Pfam" id="PF00004">
    <property type="entry name" value="AAA"/>
    <property type="match status" value="1"/>
</dbReference>
<evidence type="ECO:0000256" key="4">
    <source>
        <dbReference type="ARBA" id="ARBA00022840"/>
    </source>
</evidence>
<dbReference type="EMBL" id="KI913953">
    <property type="protein sequence ID" value="ETW08305.1"/>
    <property type="molecule type" value="Genomic_DNA"/>
</dbReference>
<evidence type="ECO:0000256" key="8">
    <source>
        <dbReference type="ARBA" id="ARBA00043975"/>
    </source>
</evidence>
<protein>
    <recommendedName>
        <fullName evidence="9">AAA+ ATPase domain-containing protein</fullName>
    </recommendedName>
</protein>
<evidence type="ECO:0000259" key="9">
    <source>
        <dbReference type="SMART" id="SM00382"/>
    </source>
</evidence>
<dbReference type="eggNOG" id="KOG1969">
    <property type="taxonomic scope" value="Eukaryota"/>
</dbReference>
<dbReference type="CDD" id="cd18140">
    <property type="entry name" value="HLD_clamp_RFC"/>
    <property type="match status" value="1"/>
</dbReference>
<dbReference type="CDD" id="cd00009">
    <property type="entry name" value="AAA"/>
    <property type="match status" value="1"/>
</dbReference>
<evidence type="ECO:0000256" key="5">
    <source>
        <dbReference type="ARBA" id="ARBA00023125"/>
    </source>
</evidence>
<proteinExistence type="inferred from homology"/>
<dbReference type="PANTHER" id="PTHR46765:SF1">
    <property type="entry name" value="P-LOOP CONTAINING NUCLEOSIDE TRIPHOSPHATE HYDROLASES SUPERFAMILY PROTEIN"/>
    <property type="match status" value="1"/>
</dbReference>
<evidence type="ECO:0000313" key="10">
    <source>
        <dbReference type="EMBL" id="ETW08305.1"/>
    </source>
</evidence>
<dbReference type="GO" id="GO:0016887">
    <property type="term" value="F:ATP hydrolysis activity"/>
    <property type="evidence" value="ECO:0007669"/>
    <property type="project" value="InterPro"/>
</dbReference>
<dbReference type="GO" id="GO:0006260">
    <property type="term" value="P:DNA replication"/>
    <property type="evidence" value="ECO:0007669"/>
    <property type="project" value="UniProtKB-KW"/>
</dbReference>
<keyword evidence="2" id="KW-0235">DNA replication</keyword>
<dbReference type="InterPro" id="IPR053016">
    <property type="entry name" value="CTF18-RFC_complex"/>
</dbReference>
<dbReference type="OrthoDB" id="2195431at2759"/>
<evidence type="ECO:0000256" key="7">
    <source>
        <dbReference type="ARBA" id="ARBA00023306"/>
    </source>
</evidence>
<dbReference type="InterPro" id="IPR027417">
    <property type="entry name" value="P-loop_NTPase"/>
</dbReference>
<dbReference type="GO" id="GO:0003677">
    <property type="term" value="F:DNA binding"/>
    <property type="evidence" value="ECO:0007669"/>
    <property type="project" value="UniProtKB-KW"/>
</dbReference>
<evidence type="ECO:0000256" key="3">
    <source>
        <dbReference type="ARBA" id="ARBA00022741"/>
    </source>
</evidence>
<reference evidence="10" key="1">
    <citation type="submission" date="2013-12" db="EMBL/GenBank/DDBJ databases">
        <title>The Genome Sequence of Aphanomyces invadans NJM9701.</title>
        <authorList>
            <consortium name="The Broad Institute Genomics Platform"/>
            <person name="Russ C."/>
            <person name="Tyler B."/>
            <person name="van West P."/>
            <person name="Dieguez-Uribeondo J."/>
            <person name="Young S.K."/>
            <person name="Zeng Q."/>
            <person name="Gargeya S."/>
            <person name="Fitzgerald M."/>
            <person name="Abouelleil A."/>
            <person name="Alvarado L."/>
            <person name="Chapman S.B."/>
            <person name="Gainer-Dewar J."/>
            <person name="Goldberg J."/>
            <person name="Griggs A."/>
            <person name="Gujja S."/>
            <person name="Hansen M."/>
            <person name="Howarth C."/>
            <person name="Imamovic A."/>
            <person name="Ireland A."/>
            <person name="Larimer J."/>
            <person name="McCowan C."/>
            <person name="Murphy C."/>
            <person name="Pearson M."/>
            <person name="Poon T.W."/>
            <person name="Priest M."/>
            <person name="Roberts A."/>
            <person name="Saif S."/>
            <person name="Shea T."/>
            <person name="Sykes S."/>
            <person name="Wortman J."/>
            <person name="Nusbaum C."/>
            <person name="Birren B."/>
        </authorList>
    </citation>
    <scope>NUCLEOTIDE SEQUENCE [LARGE SCALE GENOMIC DNA]</scope>
    <source>
        <strain evidence="10">NJM9701</strain>
    </source>
</reference>
<accession>A0A024UQ25</accession>
<dbReference type="Gene3D" id="1.10.8.60">
    <property type="match status" value="1"/>
</dbReference>
<dbReference type="GO" id="GO:0005634">
    <property type="term" value="C:nucleus"/>
    <property type="evidence" value="ECO:0007669"/>
    <property type="project" value="UniProtKB-SubCell"/>
</dbReference>
<keyword evidence="5" id="KW-0238">DNA-binding</keyword>
<dbReference type="InterPro" id="IPR003959">
    <property type="entry name" value="ATPase_AAA_core"/>
</dbReference>
<dbReference type="SUPFAM" id="SSF52540">
    <property type="entry name" value="P-loop containing nucleoside triphosphate hydrolases"/>
    <property type="match status" value="1"/>
</dbReference>
<sequence length="792" mass="88650">MDDEEYDEWELMYGNDMEAENEMNAMERALSTPAAPAPKPATALVTPSTTFVQNRDAVQIVAMESSEMEVNNDMPITSSMDNRFVLQRPSLDTPSIACVLASGERVFIKKKVHEFGFEKTASQSKSPPQWKLKSSIKTLLEYINKRAIDAAVEEDRCREKEQTKSTSVESIKESDLWLNKYSPRHFIDLLSDERTNREVLTWLKSWDPVVFPSKATEKLSSKILSESKNAQDIRPEHKIILICGPPGAGKTTLASIAARHAGYNPIEVNASDDRTAGVLRDKIINAMEMQAIFGNNRPNCIILDEIDGAMAGQEGKGAIAALQALIAAPYTPPSIKKVATKQRSAGGHPVIRPIICICNDQFAPVLRPLRKLAKIFVMHTPDSRQLVQRMKYICHQERVQASNSLLSTLCERADNDVRFCLNALQFASAQTSVLTLSMIDSMMGRKDLSKGAYDVWETVFFETKDQQKDKSTAFARVFDAADRFGSQELILNGLHDNLLPLVFNDPTLTKVNHALEWMEFADLCDTRVKSHQQFALTPYCSIAAVAVYRACCTGSRRRIEYPKSNSDYRKQVEISHSILDAFIGSGSALRVGSRVLAVDVVPSVVAMLNPPINSSKQDKQSMDRLVALMSSLQLSYKQIQLPGGVVDYILEPYVKNLAIYSALHGSLLDERWWTVCRSLDRLVHYKGLENRLRLPLGIRQTMAREVELENMRRADKGTRPVLDDSTATYIPGVEIAQDIDVSAPDASNPFGLKKRKREDQSTANAKRWPVRFKFNEGFTSGIKRPVLVQDLL</sequence>
<feature type="domain" description="AAA+ ATPase" evidence="9">
    <location>
        <begin position="236"/>
        <end position="382"/>
    </location>
</feature>
<dbReference type="Gene3D" id="3.40.50.300">
    <property type="entry name" value="P-loop containing nucleotide triphosphate hydrolases"/>
    <property type="match status" value="1"/>
</dbReference>
<dbReference type="VEuPathDB" id="FungiDB:H310_00922"/>
<dbReference type="AlphaFoldDB" id="A0A024UQ25"/>
<dbReference type="STRING" id="157072.A0A024UQ25"/>
<dbReference type="SMART" id="SM00382">
    <property type="entry name" value="AAA"/>
    <property type="match status" value="1"/>
</dbReference>
<organism evidence="10">
    <name type="scientific">Aphanomyces invadans</name>
    <dbReference type="NCBI Taxonomy" id="157072"/>
    <lineage>
        <taxon>Eukaryota</taxon>
        <taxon>Sar</taxon>
        <taxon>Stramenopiles</taxon>
        <taxon>Oomycota</taxon>
        <taxon>Saprolegniomycetes</taxon>
        <taxon>Saprolegniales</taxon>
        <taxon>Verrucalvaceae</taxon>
        <taxon>Aphanomyces</taxon>
    </lineage>
</organism>
<comment type="subcellular location">
    <subcellularLocation>
        <location evidence="1">Nucleus</location>
    </subcellularLocation>
</comment>
<keyword evidence="6" id="KW-0539">Nucleus</keyword>